<dbReference type="InterPro" id="IPR011701">
    <property type="entry name" value="MFS"/>
</dbReference>
<keyword evidence="3 7" id="KW-0812">Transmembrane</keyword>
<dbReference type="CDD" id="cd17323">
    <property type="entry name" value="MFS_Tpo1_MDR_like"/>
    <property type="match status" value="1"/>
</dbReference>
<dbReference type="PROSITE" id="PS50850">
    <property type="entry name" value="MFS"/>
    <property type="match status" value="1"/>
</dbReference>
<dbReference type="GO" id="GO:0015606">
    <property type="term" value="F:spermidine transmembrane transporter activity"/>
    <property type="evidence" value="ECO:0007669"/>
    <property type="project" value="TreeGrafter"/>
</dbReference>
<evidence type="ECO:0000256" key="2">
    <source>
        <dbReference type="ARBA" id="ARBA00008335"/>
    </source>
</evidence>
<dbReference type="EMBL" id="MU004196">
    <property type="protein sequence ID" value="KAF2491113.1"/>
    <property type="molecule type" value="Genomic_DNA"/>
</dbReference>
<dbReference type="AlphaFoldDB" id="A0A6A6QHJ6"/>
<feature type="transmembrane region" description="Helical" evidence="7">
    <location>
        <begin position="309"/>
        <end position="329"/>
    </location>
</feature>
<feature type="transmembrane region" description="Helical" evidence="7">
    <location>
        <begin position="205"/>
        <end position="223"/>
    </location>
</feature>
<feature type="transmembrane region" description="Helical" evidence="7">
    <location>
        <begin position="77"/>
        <end position="99"/>
    </location>
</feature>
<accession>A0A6A6QHJ6</accession>
<feature type="transmembrane region" description="Helical" evidence="7">
    <location>
        <begin position="358"/>
        <end position="377"/>
    </location>
</feature>
<feature type="domain" description="Major facilitator superfamily (MFS) profile" evidence="8">
    <location>
        <begin position="46"/>
        <end position="488"/>
    </location>
</feature>
<feature type="transmembrane region" description="Helical" evidence="7">
    <location>
        <begin position="44"/>
        <end position="65"/>
    </location>
</feature>
<dbReference type="InterPro" id="IPR036259">
    <property type="entry name" value="MFS_trans_sf"/>
</dbReference>
<keyword evidence="10" id="KW-1185">Reference proteome</keyword>
<evidence type="ECO:0000256" key="1">
    <source>
        <dbReference type="ARBA" id="ARBA00004141"/>
    </source>
</evidence>
<gene>
    <name evidence="9" type="ORF">BU16DRAFT_530681</name>
</gene>
<comment type="similarity">
    <text evidence="2">Belongs to the major facilitator superfamily.</text>
</comment>
<organism evidence="9 10">
    <name type="scientific">Lophium mytilinum</name>
    <dbReference type="NCBI Taxonomy" id="390894"/>
    <lineage>
        <taxon>Eukaryota</taxon>
        <taxon>Fungi</taxon>
        <taxon>Dikarya</taxon>
        <taxon>Ascomycota</taxon>
        <taxon>Pezizomycotina</taxon>
        <taxon>Dothideomycetes</taxon>
        <taxon>Pleosporomycetidae</taxon>
        <taxon>Mytilinidiales</taxon>
        <taxon>Mytilinidiaceae</taxon>
        <taxon>Lophium</taxon>
    </lineage>
</organism>
<dbReference type="PANTHER" id="PTHR23502">
    <property type="entry name" value="MAJOR FACILITATOR SUPERFAMILY"/>
    <property type="match status" value="1"/>
</dbReference>
<proteinExistence type="inferred from homology"/>
<dbReference type="OrthoDB" id="3936150at2759"/>
<evidence type="ECO:0000256" key="3">
    <source>
        <dbReference type="ARBA" id="ARBA00022692"/>
    </source>
</evidence>
<reference evidence="9" key="1">
    <citation type="journal article" date="2020" name="Stud. Mycol.">
        <title>101 Dothideomycetes genomes: a test case for predicting lifestyles and emergence of pathogens.</title>
        <authorList>
            <person name="Haridas S."/>
            <person name="Albert R."/>
            <person name="Binder M."/>
            <person name="Bloem J."/>
            <person name="Labutti K."/>
            <person name="Salamov A."/>
            <person name="Andreopoulos B."/>
            <person name="Baker S."/>
            <person name="Barry K."/>
            <person name="Bills G."/>
            <person name="Bluhm B."/>
            <person name="Cannon C."/>
            <person name="Castanera R."/>
            <person name="Culley D."/>
            <person name="Daum C."/>
            <person name="Ezra D."/>
            <person name="Gonzalez J."/>
            <person name="Henrissat B."/>
            <person name="Kuo A."/>
            <person name="Liang C."/>
            <person name="Lipzen A."/>
            <person name="Lutzoni F."/>
            <person name="Magnuson J."/>
            <person name="Mondo S."/>
            <person name="Nolan M."/>
            <person name="Ohm R."/>
            <person name="Pangilinan J."/>
            <person name="Park H.-J."/>
            <person name="Ramirez L."/>
            <person name="Alfaro M."/>
            <person name="Sun H."/>
            <person name="Tritt A."/>
            <person name="Yoshinaga Y."/>
            <person name="Zwiers L.-H."/>
            <person name="Turgeon B."/>
            <person name="Goodwin S."/>
            <person name="Spatafora J."/>
            <person name="Crous P."/>
            <person name="Grigoriev I."/>
        </authorList>
    </citation>
    <scope>NUCLEOTIDE SEQUENCE</scope>
    <source>
        <strain evidence="9">CBS 269.34</strain>
    </source>
</reference>
<dbReference type="Pfam" id="PF07690">
    <property type="entry name" value="MFS_1"/>
    <property type="match status" value="1"/>
</dbReference>
<evidence type="ECO:0000256" key="7">
    <source>
        <dbReference type="SAM" id="Phobius"/>
    </source>
</evidence>
<dbReference type="Proteomes" id="UP000799750">
    <property type="component" value="Unassembled WGS sequence"/>
</dbReference>
<evidence type="ECO:0000259" key="8">
    <source>
        <dbReference type="PROSITE" id="PS50850"/>
    </source>
</evidence>
<keyword evidence="4 7" id="KW-1133">Transmembrane helix</keyword>
<protein>
    <submittedName>
        <fullName evidence="9">MFS general substrate transporter</fullName>
    </submittedName>
</protein>
<comment type="subcellular location">
    <subcellularLocation>
        <location evidence="1">Membrane</location>
        <topology evidence="1">Multi-pass membrane protein</topology>
    </subcellularLocation>
</comment>
<feature type="region of interest" description="Disordered" evidence="6">
    <location>
        <begin position="1"/>
        <end position="32"/>
    </location>
</feature>
<feature type="transmembrane region" description="Helical" evidence="7">
    <location>
        <begin position="451"/>
        <end position="472"/>
    </location>
</feature>
<feature type="transmembrane region" description="Helical" evidence="7">
    <location>
        <begin position="271"/>
        <end position="297"/>
    </location>
</feature>
<dbReference type="InterPro" id="IPR020846">
    <property type="entry name" value="MFS_dom"/>
</dbReference>
<name>A0A6A6QHJ6_9PEZI</name>
<dbReference type="SUPFAM" id="SSF103473">
    <property type="entry name" value="MFS general substrate transporter"/>
    <property type="match status" value="1"/>
</dbReference>
<dbReference type="GO" id="GO:0000297">
    <property type="term" value="F:spermine transmembrane transporter activity"/>
    <property type="evidence" value="ECO:0007669"/>
    <property type="project" value="TreeGrafter"/>
</dbReference>
<feature type="transmembrane region" description="Helical" evidence="7">
    <location>
        <begin position="383"/>
        <end position="406"/>
    </location>
</feature>
<dbReference type="GO" id="GO:0005886">
    <property type="term" value="C:plasma membrane"/>
    <property type="evidence" value="ECO:0007669"/>
    <property type="project" value="TreeGrafter"/>
</dbReference>
<evidence type="ECO:0000313" key="10">
    <source>
        <dbReference type="Proteomes" id="UP000799750"/>
    </source>
</evidence>
<evidence type="ECO:0000313" key="9">
    <source>
        <dbReference type="EMBL" id="KAF2491113.1"/>
    </source>
</evidence>
<feature type="transmembrane region" description="Helical" evidence="7">
    <location>
        <begin position="171"/>
        <end position="193"/>
    </location>
</feature>
<evidence type="ECO:0000256" key="6">
    <source>
        <dbReference type="SAM" id="MobiDB-lite"/>
    </source>
</evidence>
<dbReference type="Gene3D" id="1.20.1250.20">
    <property type="entry name" value="MFS general substrate transporter like domains"/>
    <property type="match status" value="1"/>
</dbReference>
<sequence>MTDSAHIELQTHAPIEEESRGQEEEELWNGDPENARNWSISRKIYTSGAVSGIGFVCTLASSIYAPGRQETAAEFRIGEIISILPVSLYNLGMAFGPTIASPLSETFGRRAVYLVVLPVFGLFVLATGFCHTFTAVCVCRFFAGAFASPGVSIATATVADMWAPSERARPLIIYYSSPVLGSAMGPLVGGFVAESKGWRWTQWTTLFFATTLFSPIALTRESYKKIILQRKARAAEETRPSRSWNACLDQIPKFIRTTLVRPVHMLLTEPIVTLLCMYMGFQFGLLYVFVIASPWVYSTQYDFSLTGQSLSFLGLIIGCLLAPMFAMAIDRLAQGSSLSRFLLQPTSNSEKAMPEYRLCSAMFGSVCLPTGLFWFAWTARSSIHWISPIAAQCLVMIGSLNIYLSAGMYMMDTYGPLYGASANGANSLTRYSLAAAFPLFTLQMYQGIGVGWASSVLGFCALAMAPIPWAFFRYGPKLREKSRYQRSD</sequence>
<dbReference type="FunFam" id="1.20.1250.20:FF:000082">
    <property type="entry name" value="MFS multidrug transporter, putative"/>
    <property type="match status" value="1"/>
</dbReference>
<feature type="transmembrane region" description="Helical" evidence="7">
    <location>
        <begin position="111"/>
        <end position="135"/>
    </location>
</feature>
<evidence type="ECO:0000256" key="5">
    <source>
        <dbReference type="ARBA" id="ARBA00023136"/>
    </source>
</evidence>
<dbReference type="PANTHER" id="PTHR23502:SF38">
    <property type="entry name" value="POLYAMINE TRANSPORTER 4"/>
    <property type="match status" value="1"/>
</dbReference>
<evidence type="ECO:0000256" key="4">
    <source>
        <dbReference type="ARBA" id="ARBA00022989"/>
    </source>
</evidence>
<keyword evidence="5 7" id="KW-0472">Membrane</keyword>